<dbReference type="EC" id="3.1.21.10" evidence="13 14"/>
<dbReference type="GO" id="GO:0008821">
    <property type="term" value="F:crossover junction DNA endonuclease activity"/>
    <property type="evidence" value="ECO:0007669"/>
    <property type="project" value="UniProtKB-EC"/>
</dbReference>
<keyword evidence="2 13" id="KW-0963">Cytoplasm</keyword>
<dbReference type="GO" id="GO:0007059">
    <property type="term" value="P:chromosome segregation"/>
    <property type="evidence" value="ECO:0007669"/>
    <property type="project" value="UniProtKB-UniRule"/>
</dbReference>
<evidence type="ECO:0000256" key="3">
    <source>
        <dbReference type="ARBA" id="ARBA00022722"/>
    </source>
</evidence>
<evidence type="ECO:0000256" key="11">
    <source>
        <dbReference type="ARBA" id="ARBA00023447"/>
    </source>
</evidence>
<evidence type="ECO:0000256" key="1">
    <source>
        <dbReference type="ARBA" id="ARBA00004496"/>
    </source>
</evidence>
<dbReference type="GO" id="GO:0006310">
    <property type="term" value="P:DNA recombination"/>
    <property type="evidence" value="ECO:0007669"/>
    <property type="project" value="UniProtKB-UniRule"/>
</dbReference>
<organism evidence="15 16">
    <name type="scientific">Vagococcus entomophilus</name>
    <dbReference type="NCBI Taxonomy" id="1160095"/>
    <lineage>
        <taxon>Bacteria</taxon>
        <taxon>Bacillati</taxon>
        <taxon>Bacillota</taxon>
        <taxon>Bacilli</taxon>
        <taxon>Lactobacillales</taxon>
        <taxon>Enterococcaceae</taxon>
        <taxon>Vagococcus</taxon>
    </lineage>
</organism>
<feature type="binding site" evidence="13">
    <location>
        <position position="105"/>
    </location>
    <ligand>
        <name>Mg(2+)</name>
        <dbReference type="ChEBI" id="CHEBI:18420"/>
    </ligand>
</feature>
<comment type="caution">
    <text evidence="15">The sequence shown here is derived from an EMBL/GenBank/DDBJ whole genome shotgun (WGS) entry which is preliminary data.</text>
</comment>
<dbReference type="Gene3D" id="3.40.1350.10">
    <property type="match status" value="1"/>
</dbReference>
<dbReference type="InterPro" id="IPR004612">
    <property type="entry name" value="Resolv_RecU"/>
</dbReference>
<dbReference type="PIRSF" id="PIRSF037785">
    <property type="entry name" value="RecU"/>
    <property type="match status" value="1"/>
</dbReference>
<dbReference type="GO" id="GO:0005737">
    <property type="term" value="C:cytoplasm"/>
    <property type="evidence" value="ECO:0007669"/>
    <property type="project" value="UniProtKB-SubCell"/>
</dbReference>
<dbReference type="SUPFAM" id="SSF52980">
    <property type="entry name" value="Restriction endonuclease-like"/>
    <property type="match status" value="1"/>
</dbReference>
<feature type="site" description="Transition state stabilizer" evidence="13">
    <location>
        <position position="107"/>
    </location>
</feature>
<dbReference type="NCBIfam" id="TIGR00648">
    <property type="entry name" value="recU"/>
    <property type="match status" value="1"/>
</dbReference>
<dbReference type="GO" id="GO:0003676">
    <property type="term" value="F:nucleic acid binding"/>
    <property type="evidence" value="ECO:0007669"/>
    <property type="project" value="InterPro"/>
</dbReference>
<evidence type="ECO:0000256" key="4">
    <source>
        <dbReference type="ARBA" id="ARBA00022723"/>
    </source>
</evidence>
<evidence type="ECO:0000256" key="10">
    <source>
        <dbReference type="ARBA" id="ARBA00023204"/>
    </source>
</evidence>
<evidence type="ECO:0000313" key="16">
    <source>
        <dbReference type="Proteomes" id="UP000288669"/>
    </source>
</evidence>
<keyword evidence="7 13" id="KW-0378">Hydrolase</keyword>
<dbReference type="GO" id="GO:0006281">
    <property type="term" value="P:DNA repair"/>
    <property type="evidence" value="ECO:0007669"/>
    <property type="project" value="UniProtKB-UniRule"/>
</dbReference>
<dbReference type="CDD" id="cd22354">
    <property type="entry name" value="RecU-like"/>
    <property type="match status" value="1"/>
</dbReference>
<keyword evidence="6 13" id="KW-0227">DNA damage</keyword>
<evidence type="ECO:0000256" key="9">
    <source>
        <dbReference type="ARBA" id="ARBA00023172"/>
    </source>
</evidence>
<dbReference type="AlphaFoldDB" id="A0A430AJR1"/>
<evidence type="ECO:0000256" key="14">
    <source>
        <dbReference type="NCBIfam" id="TIGR00648"/>
    </source>
</evidence>
<feature type="binding site" evidence="13">
    <location>
        <position position="90"/>
    </location>
    <ligand>
        <name>Mg(2+)</name>
        <dbReference type="ChEBI" id="CHEBI:18420"/>
    </ligand>
</feature>
<dbReference type="EMBL" id="NGJZ01000001">
    <property type="protein sequence ID" value="RSU08157.1"/>
    <property type="molecule type" value="Genomic_DNA"/>
</dbReference>
<gene>
    <name evidence="13 15" type="primary">recU</name>
    <name evidence="15" type="ORF">CBF30_02620</name>
</gene>
<dbReference type="InterPro" id="IPR011335">
    <property type="entry name" value="Restrct_endonuc-II-like"/>
</dbReference>
<evidence type="ECO:0000256" key="13">
    <source>
        <dbReference type="HAMAP-Rule" id="MF_00130"/>
    </source>
</evidence>
<comment type="similarity">
    <text evidence="11 13">Belongs to the RecU family.</text>
</comment>
<sequence length="212" mass="24612">MGVNYPKGQAYFKNETTYSKKQDLATIKKGKFANRGMVFEEAINQSNQYFLDRQIAVIHKKPTPVQIVKVDYPNRSAAVIKEAYFTQPSTTDYNGVYQGYYIDFEAKATKNKTSFPLNNFHEHQIEHMRSCVKQQGICFVLVWFSSLKRCFFLEASLLLELWDNQEKLKRKSIPLTIFESSTYEINLGIAPQIPYLEAVDKYILKLKEHING</sequence>
<keyword evidence="4 13" id="KW-0479">Metal-binding</keyword>
<name>A0A430AJR1_9ENTE</name>
<comment type="cofactor">
    <cofactor evidence="13">
        <name>Mg(2+)</name>
        <dbReference type="ChEBI" id="CHEBI:18420"/>
    </cofactor>
    <text evidence="13">Binds 1 Mg(2+) ion per subunit.</text>
</comment>
<evidence type="ECO:0000313" key="15">
    <source>
        <dbReference type="EMBL" id="RSU08157.1"/>
    </source>
</evidence>
<dbReference type="NCBIfam" id="NF002584">
    <property type="entry name" value="PRK02234.1-5"/>
    <property type="match status" value="1"/>
</dbReference>
<reference evidence="15 16" key="1">
    <citation type="submission" date="2017-05" db="EMBL/GenBank/DDBJ databases">
        <title>Vagococcus spp. assemblies.</title>
        <authorList>
            <person name="Gulvik C.A."/>
        </authorList>
    </citation>
    <scope>NUCLEOTIDE SEQUENCE [LARGE SCALE GENOMIC DNA]</scope>
    <source>
        <strain evidence="15 16">DSM 24756</strain>
    </source>
</reference>
<accession>A0A430AJR1</accession>
<comment type="function">
    <text evidence="13">Endonuclease that resolves Holliday junction intermediates in genetic recombination. Cleaves mobile four-strand junctions by introducing symmetrical nicks in paired strands. Promotes annealing of linear ssDNA with homologous dsDNA. Required for DNA repair, homologous recombination and chromosome segregation.</text>
</comment>
<proteinExistence type="inferred from homology"/>
<comment type="catalytic activity">
    <reaction evidence="13">
        <text>Endonucleolytic cleavage at a junction such as a reciprocal single-stranded crossover between two homologous DNA duplexes (Holliday junction).</text>
        <dbReference type="EC" id="3.1.21.10"/>
    </reaction>
</comment>
<dbReference type="Proteomes" id="UP000288669">
    <property type="component" value="Unassembled WGS sequence"/>
</dbReference>
<dbReference type="RefSeq" id="WP_126822485.1">
    <property type="nucleotide sequence ID" value="NZ_JBHLWU010000001.1"/>
</dbReference>
<evidence type="ECO:0000256" key="8">
    <source>
        <dbReference type="ARBA" id="ARBA00022842"/>
    </source>
</evidence>
<comment type="subcellular location">
    <subcellularLocation>
        <location evidence="1 13">Cytoplasm</location>
    </subcellularLocation>
</comment>
<dbReference type="HAMAP" id="MF_00130">
    <property type="entry name" value="RecU"/>
    <property type="match status" value="1"/>
</dbReference>
<keyword evidence="10 13" id="KW-0234">DNA repair</keyword>
<feature type="binding site" evidence="13">
    <location>
        <position position="92"/>
    </location>
    <ligand>
        <name>Mg(2+)</name>
        <dbReference type="ChEBI" id="CHEBI:18420"/>
    </ligand>
</feature>
<evidence type="ECO:0000256" key="5">
    <source>
        <dbReference type="ARBA" id="ARBA00022759"/>
    </source>
</evidence>
<dbReference type="InterPro" id="IPR011856">
    <property type="entry name" value="tRNA_endonuc-like_dom_sf"/>
</dbReference>
<evidence type="ECO:0000256" key="2">
    <source>
        <dbReference type="ARBA" id="ARBA00022490"/>
    </source>
</evidence>
<keyword evidence="16" id="KW-1185">Reference proteome</keyword>
<feature type="binding site" evidence="13">
    <location>
        <position position="124"/>
    </location>
    <ligand>
        <name>Mg(2+)</name>
        <dbReference type="ChEBI" id="CHEBI:18420"/>
    </ligand>
</feature>
<keyword evidence="5 13" id="KW-0255">Endonuclease</keyword>
<evidence type="ECO:0000256" key="6">
    <source>
        <dbReference type="ARBA" id="ARBA00022763"/>
    </source>
</evidence>
<keyword evidence="9 13" id="KW-0233">DNA recombination</keyword>
<evidence type="ECO:0000256" key="12">
    <source>
        <dbReference type="ARBA" id="ARBA00029523"/>
    </source>
</evidence>
<keyword evidence="3 13" id="KW-0540">Nuclease</keyword>
<dbReference type="Pfam" id="PF03838">
    <property type="entry name" value="RecU"/>
    <property type="match status" value="1"/>
</dbReference>
<protein>
    <recommendedName>
        <fullName evidence="12 13">Holliday junction resolvase RecU</fullName>
        <ecNumber evidence="13 14">3.1.21.10</ecNumber>
    </recommendedName>
    <alternativeName>
        <fullName evidence="13">Recombination protein U homolog</fullName>
    </alternativeName>
</protein>
<dbReference type="OrthoDB" id="9783592at2"/>
<keyword evidence="8 13" id="KW-0460">Magnesium</keyword>
<evidence type="ECO:0000256" key="7">
    <source>
        <dbReference type="ARBA" id="ARBA00022801"/>
    </source>
</evidence>
<dbReference type="GO" id="GO:0000287">
    <property type="term" value="F:magnesium ion binding"/>
    <property type="evidence" value="ECO:0007669"/>
    <property type="project" value="UniProtKB-UniRule"/>
</dbReference>